<sequence length="232" mass="27221">MSLGKKVFSAAAAMFLAGTAGVFYWRTRNPESESFVHKKILTPDSYREITSAIRTRFSSKYWPELKAYRNERRRCHPDSAEYQTSVLNFQKTIKRMVEESTNELLKEFRVNKDVFEESVNFYDSDPELKEYGENLIKPINPVLPPTKLSMNDTNTILQYYSNNLKDKNSDIIDFDEYLVITSQIEDEIYRNYRIEIEEVTNAFEKYKDHLEDIVESMKMQTSSILASTDNSF</sequence>
<dbReference type="Proteomes" id="UP000187209">
    <property type="component" value="Unassembled WGS sequence"/>
</dbReference>
<keyword evidence="2" id="KW-1185">Reference proteome</keyword>
<gene>
    <name evidence="1" type="ORF">SteCoe_22173</name>
</gene>
<dbReference type="AlphaFoldDB" id="A0A1R2BMU5"/>
<proteinExistence type="predicted"/>
<organism evidence="1 2">
    <name type="scientific">Stentor coeruleus</name>
    <dbReference type="NCBI Taxonomy" id="5963"/>
    <lineage>
        <taxon>Eukaryota</taxon>
        <taxon>Sar</taxon>
        <taxon>Alveolata</taxon>
        <taxon>Ciliophora</taxon>
        <taxon>Postciliodesmatophora</taxon>
        <taxon>Heterotrichea</taxon>
        <taxon>Heterotrichida</taxon>
        <taxon>Stentoridae</taxon>
        <taxon>Stentor</taxon>
    </lineage>
</organism>
<evidence type="ECO:0000313" key="1">
    <source>
        <dbReference type="EMBL" id="OMJ78107.1"/>
    </source>
</evidence>
<protein>
    <submittedName>
        <fullName evidence="1">Uncharacterized protein</fullName>
    </submittedName>
</protein>
<dbReference type="EMBL" id="MPUH01000539">
    <property type="protein sequence ID" value="OMJ78107.1"/>
    <property type="molecule type" value="Genomic_DNA"/>
</dbReference>
<comment type="caution">
    <text evidence="1">The sequence shown here is derived from an EMBL/GenBank/DDBJ whole genome shotgun (WGS) entry which is preliminary data.</text>
</comment>
<accession>A0A1R2BMU5</accession>
<evidence type="ECO:0000313" key="2">
    <source>
        <dbReference type="Proteomes" id="UP000187209"/>
    </source>
</evidence>
<name>A0A1R2BMU5_9CILI</name>
<reference evidence="1 2" key="1">
    <citation type="submission" date="2016-11" db="EMBL/GenBank/DDBJ databases">
        <title>The macronuclear genome of Stentor coeruleus: a giant cell with tiny introns.</title>
        <authorList>
            <person name="Slabodnick M."/>
            <person name="Ruby J.G."/>
            <person name="Reiff S.B."/>
            <person name="Swart E.C."/>
            <person name="Gosai S."/>
            <person name="Prabakaran S."/>
            <person name="Witkowska E."/>
            <person name="Larue G.E."/>
            <person name="Fisher S."/>
            <person name="Freeman R.M."/>
            <person name="Gunawardena J."/>
            <person name="Chu W."/>
            <person name="Stover N.A."/>
            <person name="Gregory B.D."/>
            <person name="Nowacki M."/>
            <person name="Derisi J."/>
            <person name="Roy S.W."/>
            <person name="Marshall W.F."/>
            <person name="Sood P."/>
        </authorList>
    </citation>
    <scope>NUCLEOTIDE SEQUENCE [LARGE SCALE GENOMIC DNA]</scope>
    <source>
        <strain evidence="1">WM001</strain>
    </source>
</reference>
<dbReference type="OrthoDB" id="320740at2759"/>